<dbReference type="Proteomes" id="UP000638043">
    <property type="component" value="Unassembled WGS sequence"/>
</dbReference>
<evidence type="ECO:0000313" key="2">
    <source>
        <dbReference type="Proteomes" id="UP000638043"/>
    </source>
</evidence>
<keyword evidence="2" id="KW-1185">Reference proteome</keyword>
<dbReference type="RefSeq" id="WP_188702918.1">
    <property type="nucleotide sequence ID" value="NZ_BMMQ01000011.1"/>
</dbReference>
<sequence length="345" mass="37372">MTTYVYYPRGLATGGPEALHQLVDSLRRQGQDAYLVPIPGTAGAERAERYAHYDAPEAGAVDDARGNIVVVPETQALLLKPLRRAQGYVWWLSIDYAPRFVIERDTTSLLPIERTRNTRFPLLQVRRVKRLARGIATGEDALLQRVGHLAQSHYAWSHVFAHLGRAGSIVSDYTPQVATGAGSADRIARIAYNPAKSRPIMAEFARRWPGIELLPLQNMTGAEVAQALESSLVYLDLGAHPGKDRMPREAALAGSVVLVANRGAAANGVDVPLPQAHKIDVLPDIVANAKRAYDAVLADPAAAHAAQADYRARIPRERDVFDAEVAAVFIDGKLGADGASPTPFK</sequence>
<protein>
    <submittedName>
        <fullName evidence="1">Uncharacterized protein</fullName>
    </submittedName>
</protein>
<accession>A0ABQ2N3E7</accession>
<proteinExistence type="predicted"/>
<dbReference type="EMBL" id="BMMQ01000011">
    <property type="protein sequence ID" value="GGO67016.1"/>
    <property type="molecule type" value="Genomic_DNA"/>
</dbReference>
<gene>
    <name evidence="1" type="ORF">GCM10010910_27820</name>
</gene>
<evidence type="ECO:0000313" key="1">
    <source>
        <dbReference type="EMBL" id="GGO67016.1"/>
    </source>
</evidence>
<organism evidence="1 2">
    <name type="scientific">Microbacterium nanhaiense</name>
    <dbReference type="NCBI Taxonomy" id="1301026"/>
    <lineage>
        <taxon>Bacteria</taxon>
        <taxon>Bacillati</taxon>
        <taxon>Actinomycetota</taxon>
        <taxon>Actinomycetes</taxon>
        <taxon>Micrococcales</taxon>
        <taxon>Microbacteriaceae</taxon>
        <taxon>Microbacterium</taxon>
    </lineage>
</organism>
<comment type="caution">
    <text evidence="1">The sequence shown here is derived from an EMBL/GenBank/DDBJ whole genome shotgun (WGS) entry which is preliminary data.</text>
</comment>
<name>A0ABQ2N3E7_9MICO</name>
<reference evidence="2" key="1">
    <citation type="journal article" date="2019" name="Int. J. Syst. Evol. Microbiol.">
        <title>The Global Catalogue of Microorganisms (GCM) 10K type strain sequencing project: providing services to taxonomists for standard genome sequencing and annotation.</title>
        <authorList>
            <consortium name="The Broad Institute Genomics Platform"/>
            <consortium name="The Broad Institute Genome Sequencing Center for Infectious Disease"/>
            <person name="Wu L."/>
            <person name="Ma J."/>
        </authorList>
    </citation>
    <scope>NUCLEOTIDE SEQUENCE [LARGE SCALE GENOMIC DNA]</scope>
    <source>
        <strain evidence="2">CGMCC 4.7181</strain>
    </source>
</reference>